<accession>D4BPZ2</accession>
<proteinExistence type="predicted"/>
<dbReference type="HOGENOM" id="CLU_211362_0_0_11"/>
<reference evidence="1 2" key="1">
    <citation type="submission" date="2010-02" db="EMBL/GenBank/DDBJ databases">
        <authorList>
            <person name="Weinstock G."/>
            <person name="Sodergren E."/>
            <person name="Clifton S."/>
            <person name="Fulton L."/>
            <person name="Fulton B."/>
            <person name="Courtney L."/>
            <person name="Fronick C."/>
            <person name="Harrison M."/>
            <person name="Strong C."/>
            <person name="Farmer C."/>
            <person name="Delahaunty K."/>
            <person name="Markovic C."/>
            <person name="Hall O."/>
            <person name="Minx P."/>
            <person name="Tomlinson C."/>
            <person name="Mitreva M."/>
            <person name="Nelson J."/>
            <person name="Hou S."/>
            <person name="Wollam A."/>
            <person name="Pepin K.H."/>
            <person name="Johnson M."/>
            <person name="Bhonagiri V."/>
            <person name="Zhang X."/>
            <person name="Suruliraj S."/>
            <person name="Warren W."/>
            <person name="Chinwalla A."/>
            <person name="Mardis E.R."/>
            <person name="Wilson R.K."/>
        </authorList>
    </citation>
    <scope>NUCLEOTIDE SEQUENCE [LARGE SCALE GENOMIC DNA]</scope>
    <source>
        <strain evidence="1 2">DSM 20213</strain>
    </source>
</reference>
<evidence type="ECO:0000313" key="1">
    <source>
        <dbReference type="EMBL" id="EFE89729.1"/>
    </source>
</evidence>
<comment type="caution">
    <text evidence="1">The sequence shown here is derived from an EMBL/GenBank/DDBJ whole genome shotgun (WGS) entry which is preliminary data.</text>
</comment>
<dbReference type="Proteomes" id="UP000003191">
    <property type="component" value="Unassembled WGS sequence"/>
</dbReference>
<sequence length="44" mass="4660">MVLSAPGDDASVRVLAGDDASPFPSFPVSIGHRSFCLSLFLENH</sequence>
<protein>
    <submittedName>
        <fullName evidence="1">Uncharacterized protein</fullName>
    </submittedName>
</protein>
<keyword evidence="2" id="KW-1185">Reference proteome</keyword>
<dbReference type="AlphaFoldDB" id="D4BPZ2"/>
<dbReference type="EMBL" id="ACCG02000009">
    <property type="protein sequence ID" value="EFE89729.1"/>
    <property type="molecule type" value="Genomic_DNA"/>
</dbReference>
<evidence type="ECO:0000313" key="2">
    <source>
        <dbReference type="Proteomes" id="UP000003191"/>
    </source>
</evidence>
<organism evidence="1 2">
    <name type="scientific">Bifidobacterium breve DSM 20213 = JCM 1192</name>
    <dbReference type="NCBI Taxonomy" id="518634"/>
    <lineage>
        <taxon>Bacteria</taxon>
        <taxon>Bacillati</taxon>
        <taxon>Actinomycetota</taxon>
        <taxon>Actinomycetes</taxon>
        <taxon>Bifidobacteriales</taxon>
        <taxon>Bifidobacteriaceae</taxon>
        <taxon>Bifidobacterium</taxon>
    </lineage>
</organism>
<name>D4BPZ2_BIFBR</name>
<gene>
    <name evidence="1" type="ORF">BIFBRE_04159</name>
</gene>